<dbReference type="EMBL" id="MPRL01000018">
    <property type="protein sequence ID" value="OOZ40746.1"/>
    <property type="molecule type" value="Genomic_DNA"/>
</dbReference>
<dbReference type="Gene3D" id="3.20.20.450">
    <property type="entry name" value="EAL domain"/>
    <property type="match status" value="1"/>
</dbReference>
<gene>
    <name evidence="6" type="ORF">BOW53_06410</name>
</gene>
<dbReference type="InterPro" id="IPR043128">
    <property type="entry name" value="Rev_trsase/Diguanyl_cyclase"/>
</dbReference>
<reference evidence="6 7" key="1">
    <citation type="submission" date="2016-11" db="EMBL/GenBank/DDBJ databases">
        <title>Mixed transmission modes and dynamic genome evolution in an obligate animal-bacterial symbiosis.</title>
        <authorList>
            <person name="Russell S.L."/>
            <person name="Corbett-Detig R.B."/>
            <person name="Cavanaugh C.M."/>
        </authorList>
    </citation>
    <scope>NUCLEOTIDE SEQUENCE [LARGE SCALE GENOMIC DNA]</scope>
    <source>
        <strain evidence="6">Sveles-Q1</strain>
    </source>
</reference>
<dbReference type="Gene3D" id="3.30.70.270">
    <property type="match status" value="1"/>
</dbReference>
<accession>A0A1T2L724</accession>
<dbReference type="SMART" id="SM00052">
    <property type="entry name" value="EAL"/>
    <property type="match status" value="1"/>
</dbReference>
<dbReference type="Gene3D" id="3.30.450.20">
    <property type="entry name" value="PAS domain"/>
    <property type="match status" value="1"/>
</dbReference>
<dbReference type="Pfam" id="PF00072">
    <property type="entry name" value="Response_reg"/>
    <property type="match status" value="1"/>
</dbReference>
<dbReference type="Pfam" id="PF00563">
    <property type="entry name" value="EAL"/>
    <property type="match status" value="1"/>
</dbReference>
<keyword evidence="7" id="KW-1185">Reference proteome</keyword>
<dbReference type="InterPro" id="IPR001633">
    <property type="entry name" value="EAL_dom"/>
</dbReference>
<dbReference type="InterPro" id="IPR035965">
    <property type="entry name" value="PAS-like_dom_sf"/>
</dbReference>
<dbReference type="PANTHER" id="PTHR44757">
    <property type="entry name" value="DIGUANYLATE CYCLASE DGCP"/>
    <property type="match status" value="1"/>
</dbReference>
<dbReference type="InterPro" id="IPR000700">
    <property type="entry name" value="PAS-assoc_C"/>
</dbReference>
<dbReference type="Gene3D" id="2.10.70.100">
    <property type="match status" value="1"/>
</dbReference>
<feature type="domain" description="EAL" evidence="4">
    <location>
        <begin position="435"/>
        <end position="693"/>
    </location>
</feature>
<dbReference type="InterPro" id="IPR001789">
    <property type="entry name" value="Sig_transdc_resp-reg_receiver"/>
</dbReference>
<dbReference type="SUPFAM" id="SSF141868">
    <property type="entry name" value="EAL domain-like"/>
    <property type="match status" value="1"/>
</dbReference>
<dbReference type="RefSeq" id="WP_078483258.1">
    <property type="nucleotide sequence ID" value="NZ_MPRL01000018.1"/>
</dbReference>
<dbReference type="PROSITE" id="PS50883">
    <property type="entry name" value="EAL"/>
    <property type="match status" value="1"/>
</dbReference>
<dbReference type="SUPFAM" id="SSF55073">
    <property type="entry name" value="Nucleotide cyclase"/>
    <property type="match status" value="1"/>
</dbReference>
<dbReference type="GO" id="GO:0000160">
    <property type="term" value="P:phosphorelay signal transduction system"/>
    <property type="evidence" value="ECO:0007669"/>
    <property type="project" value="InterPro"/>
</dbReference>
<dbReference type="PANTHER" id="PTHR44757:SF2">
    <property type="entry name" value="BIOFILM ARCHITECTURE MAINTENANCE PROTEIN MBAA"/>
    <property type="match status" value="1"/>
</dbReference>
<dbReference type="PROSITE" id="PS50110">
    <property type="entry name" value="RESPONSE_REGULATORY"/>
    <property type="match status" value="1"/>
</dbReference>
<evidence type="ECO:0000256" key="1">
    <source>
        <dbReference type="PROSITE-ProRule" id="PRU00169"/>
    </source>
</evidence>
<evidence type="ECO:0000259" key="2">
    <source>
        <dbReference type="PROSITE" id="PS50110"/>
    </source>
</evidence>
<dbReference type="InterPro" id="IPR000160">
    <property type="entry name" value="GGDEF_dom"/>
</dbReference>
<dbReference type="SUPFAM" id="SSF52172">
    <property type="entry name" value="CheY-like"/>
    <property type="match status" value="1"/>
</dbReference>
<evidence type="ECO:0008006" key="8">
    <source>
        <dbReference type="Google" id="ProtNLM"/>
    </source>
</evidence>
<dbReference type="InterPro" id="IPR011006">
    <property type="entry name" value="CheY-like_superfamily"/>
</dbReference>
<dbReference type="InterPro" id="IPR000014">
    <property type="entry name" value="PAS"/>
</dbReference>
<dbReference type="PROSITE" id="PS50887">
    <property type="entry name" value="GGDEF"/>
    <property type="match status" value="1"/>
</dbReference>
<sequence>MSQRESTILVADDDAITRKTVTKVLQSEGYQITDVDTGERVLDLFTELEPDLVLMDVMMPGRDGIDICAELRSRYGDRVPVIMLTSLNDVAAVGRAFDAGATDFITKPINYALLSQRVRYALRSAQLLDKLQLQQKRLAHAQLLARLGYWEYNFETGRVVCAGDLAGLLLGPKEDDSIEVERFIGLLDEVDRDDFRQRLESLGESGGTFVHTGRLILDDGSVLIVQQHGEAMHDRQNRIIGVAGTLQDITAQKQAEMLVEFQRNHDHVTGLANRTLFDTHIAQLVESYIENDGMISVAYIGVDQLKQIHEGLGRRMGEGLEKAMANRLRNLEAEVDMVARIDAGLFAVVCSSWESAEAAHSALEALRQQLGGGYPLGKEQYMVTVSIGVVFYPFDAESDDVLLQKAEAALSLAKTQGGNQLGYYADDVVSKIQRRLTIEKELHKELHKVIEQIGLDLHFQPQIDIESGAVVGAEALLRWTHSELGYIPPPEYVHIAEECGLIGQLGQWVAEESMRRWAKLSRETGTELRLAINVSAMQFTDPELVPMLHAATKAAGLRSELIEVEITETQAMHDIALTTRVLLALKGIGIGTVIDDFGTGYCSLAYIQKLPIAGIKIDRSFLGGSDIESTNWSLVKAIIAMCKSIDLNVLAEGIESEEQMSHLKQLECDEGQGYLMGRPMPIEDLIRTMQEQAS</sequence>
<dbReference type="AlphaFoldDB" id="A0A1T2L724"/>
<dbReference type="NCBIfam" id="TIGR00229">
    <property type="entry name" value="sensory_box"/>
    <property type="match status" value="1"/>
</dbReference>
<keyword evidence="1" id="KW-0597">Phosphoprotein</keyword>
<feature type="modified residue" description="4-aspartylphosphate" evidence="1">
    <location>
        <position position="56"/>
    </location>
</feature>
<name>A0A1T2L724_9GAMM</name>
<dbReference type="NCBIfam" id="TIGR00254">
    <property type="entry name" value="GGDEF"/>
    <property type="match status" value="1"/>
</dbReference>
<dbReference type="CDD" id="cd01948">
    <property type="entry name" value="EAL"/>
    <property type="match status" value="1"/>
</dbReference>
<feature type="domain" description="GGDEF" evidence="5">
    <location>
        <begin position="293"/>
        <end position="426"/>
    </location>
</feature>
<organism evidence="6 7">
    <name type="scientific">Solemya pervernicosa gill symbiont</name>
    <dbReference type="NCBI Taxonomy" id="642797"/>
    <lineage>
        <taxon>Bacteria</taxon>
        <taxon>Pseudomonadati</taxon>
        <taxon>Pseudomonadota</taxon>
        <taxon>Gammaproteobacteria</taxon>
        <taxon>sulfur-oxidizing symbionts</taxon>
    </lineage>
</organism>
<dbReference type="SUPFAM" id="SSF55785">
    <property type="entry name" value="PYP-like sensor domain (PAS domain)"/>
    <property type="match status" value="1"/>
</dbReference>
<comment type="caution">
    <text evidence="6">The sequence shown here is derived from an EMBL/GenBank/DDBJ whole genome shotgun (WGS) entry which is preliminary data.</text>
</comment>
<evidence type="ECO:0000313" key="6">
    <source>
        <dbReference type="EMBL" id="OOZ40746.1"/>
    </source>
</evidence>
<dbReference type="InterPro" id="IPR035919">
    <property type="entry name" value="EAL_sf"/>
</dbReference>
<dbReference type="Gene3D" id="3.40.50.2300">
    <property type="match status" value="1"/>
</dbReference>
<dbReference type="InterPro" id="IPR052155">
    <property type="entry name" value="Biofilm_reg_signaling"/>
</dbReference>
<dbReference type="Proteomes" id="UP000191110">
    <property type="component" value="Unassembled WGS sequence"/>
</dbReference>
<evidence type="ECO:0000259" key="4">
    <source>
        <dbReference type="PROSITE" id="PS50883"/>
    </source>
</evidence>
<dbReference type="CDD" id="cd17574">
    <property type="entry name" value="REC_OmpR"/>
    <property type="match status" value="1"/>
</dbReference>
<dbReference type="PROSITE" id="PS50113">
    <property type="entry name" value="PAC"/>
    <property type="match status" value="1"/>
</dbReference>
<evidence type="ECO:0000313" key="7">
    <source>
        <dbReference type="Proteomes" id="UP000191110"/>
    </source>
</evidence>
<feature type="domain" description="Response regulatory" evidence="2">
    <location>
        <begin position="7"/>
        <end position="122"/>
    </location>
</feature>
<evidence type="ECO:0000259" key="5">
    <source>
        <dbReference type="PROSITE" id="PS50887"/>
    </source>
</evidence>
<protein>
    <recommendedName>
        <fullName evidence="8">Diguanylate cyclase</fullName>
    </recommendedName>
</protein>
<dbReference type="OrthoDB" id="9816034at2"/>
<proteinExistence type="predicted"/>
<dbReference type="InterPro" id="IPR029787">
    <property type="entry name" value="Nucleotide_cyclase"/>
</dbReference>
<feature type="domain" description="PAC" evidence="3">
    <location>
        <begin position="209"/>
        <end position="261"/>
    </location>
</feature>
<dbReference type="SMART" id="SM00267">
    <property type="entry name" value="GGDEF"/>
    <property type="match status" value="1"/>
</dbReference>
<dbReference type="Pfam" id="PF00990">
    <property type="entry name" value="GGDEF"/>
    <property type="match status" value="1"/>
</dbReference>
<evidence type="ECO:0000259" key="3">
    <source>
        <dbReference type="PROSITE" id="PS50113"/>
    </source>
</evidence>
<dbReference type="SMART" id="SM00448">
    <property type="entry name" value="REC"/>
    <property type="match status" value="1"/>
</dbReference>
<dbReference type="CDD" id="cd01949">
    <property type="entry name" value="GGDEF"/>
    <property type="match status" value="1"/>
</dbReference>